<dbReference type="EMBL" id="AMGY01000002">
    <property type="protein sequence ID" value="EXJ89397.1"/>
    <property type="molecule type" value="Genomic_DNA"/>
</dbReference>
<dbReference type="SUPFAM" id="SSF51735">
    <property type="entry name" value="NAD(P)-binding Rossmann-fold domains"/>
    <property type="match status" value="1"/>
</dbReference>
<dbReference type="Pfam" id="PF01370">
    <property type="entry name" value="Epimerase"/>
    <property type="match status" value="1"/>
</dbReference>
<keyword evidence="1" id="KW-0560">Oxidoreductase</keyword>
<comment type="caution">
    <text evidence="4">The sequence shown here is derived from an EMBL/GenBank/DDBJ whole genome shotgun (WGS) entry which is preliminary data.</text>
</comment>
<dbReference type="Gene3D" id="3.40.50.720">
    <property type="entry name" value="NAD(P)-binding Rossmann-like Domain"/>
    <property type="match status" value="1"/>
</dbReference>
<dbReference type="eggNOG" id="KOG1502">
    <property type="taxonomic scope" value="Eukaryota"/>
</dbReference>
<dbReference type="PANTHER" id="PTHR10366">
    <property type="entry name" value="NAD DEPENDENT EPIMERASE/DEHYDRATASE"/>
    <property type="match status" value="1"/>
</dbReference>
<dbReference type="HOGENOM" id="CLU_007383_9_2_1"/>
<protein>
    <recommendedName>
        <fullName evidence="3">NAD-dependent epimerase/dehydratase domain-containing protein</fullName>
    </recommendedName>
</protein>
<dbReference type="GeneID" id="19166594"/>
<feature type="domain" description="NAD-dependent epimerase/dehydratase" evidence="3">
    <location>
        <begin position="15"/>
        <end position="261"/>
    </location>
</feature>
<evidence type="ECO:0000313" key="4">
    <source>
        <dbReference type="EMBL" id="EXJ89397.1"/>
    </source>
</evidence>
<dbReference type="STRING" id="1182542.W9Y9A0"/>
<dbReference type="OrthoDB" id="2735536at2759"/>
<accession>W9Y9A0</accession>
<evidence type="ECO:0000313" key="5">
    <source>
        <dbReference type="Proteomes" id="UP000019478"/>
    </source>
</evidence>
<dbReference type="InterPro" id="IPR036291">
    <property type="entry name" value="NAD(P)-bd_dom_sf"/>
</dbReference>
<dbReference type="InterPro" id="IPR050425">
    <property type="entry name" value="NAD(P)_dehydrat-like"/>
</dbReference>
<gene>
    <name evidence="4" type="ORF">A1O3_02464</name>
</gene>
<comment type="similarity">
    <text evidence="2">Belongs to the NAD(P)-dependent epimerase/dehydratase family. Dihydroflavonol-4-reductase subfamily.</text>
</comment>
<sequence>MAESPRRVQPGNALMLVTGANGYIGSTIVDELLQQGFNVRGTVRNSKLWLDALFTSKYGPDRFESVIVPDLGVQADFEKVLDGVWGVLHVASDLTLNPDPDKVIKGTIAHTLAALQAAANVSSVKSFVLTSSSTAALIPIPDKEGIVIDEDTWNDAAVAAAWSKDTPAEDLPYAIYGASKTEGERALWKFVRENKPSFAVNTVLPAANYGAILSPEIPGSTMGWVRRLLDGDSNVFTFTPAQWFVNVRDCARLHVAALLDPSIVSRRIFAFAEPVNWTDAVKILRELRPDNKKIPDPPINEGRDLSEILPRDKAEDILKSFYGAKGWTSLRDSIAAGIEDLQ</sequence>
<dbReference type="GO" id="GO:0016616">
    <property type="term" value="F:oxidoreductase activity, acting on the CH-OH group of donors, NAD or NADP as acceptor"/>
    <property type="evidence" value="ECO:0007669"/>
    <property type="project" value="TreeGrafter"/>
</dbReference>
<reference evidence="4 5" key="1">
    <citation type="submission" date="2013-03" db="EMBL/GenBank/DDBJ databases">
        <title>The Genome Sequence of Capronia epimyces CBS 606.96.</title>
        <authorList>
            <consortium name="The Broad Institute Genomics Platform"/>
            <person name="Cuomo C."/>
            <person name="de Hoog S."/>
            <person name="Gorbushina A."/>
            <person name="Walker B."/>
            <person name="Young S.K."/>
            <person name="Zeng Q."/>
            <person name="Gargeya S."/>
            <person name="Fitzgerald M."/>
            <person name="Haas B."/>
            <person name="Abouelleil A."/>
            <person name="Allen A.W."/>
            <person name="Alvarado L."/>
            <person name="Arachchi H.M."/>
            <person name="Berlin A.M."/>
            <person name="Chapman S.B."/>
            <person name="Gainer-Dewar J."/>
            <person name="Goldberg J."/>
            <person name="Griggs A."/>
            <person name="Gujja S."/>
            <person name="Hansen M."/>
            <person name="Howarth C."/>
            <person name="Imamovic A."/>
            <person name="Ireland A."/>
            <person name="Larimer J."/>
            <person name="McCowan C."/>
            <person name="Murphy C."/>
            <person name="Pearson M."/>
            <person name="Poon T.W."/>
            <person name="Priest M."/>
            <person name="Roberts A."/>
            <person name="Saif S."/>
            <person name="Shea T."/>
            <person name="Sisk P."/>
            <person name="Sykes S."/>
            <person name="Wortman J."/>
            <person name="Nusbaum C."/>
            <person name="Birren B."/>
        </authorList>
    </citation>
    <scope>NUCLEOTIDE SEQUENCE [LARGE SCALE GENOMIC DNA]</scope>
    <source>
        <strain evidence="4 5">CBS 606.96</strain>
    </source>
</reference>
<organism evidence="4 5">
    <name type="scientific">Capronia epimyces CBS 606.96</name>
    <dbReference type="NCBI Taxonomy" id="1182542"/>
    <lineage>
        <taxon>Eukaryota</taxon>
        <taxon>Fungi</taxon>
        <taxon>Dikarya</taxon>
        <taxon>Ascomycota</taxon>
        <taxon>Pezizomycotina</taxon>
        <taxon>Eurotiomycetes</taxon>
        <taxon>Chaetothyriomycetidae</taxon>
        <taxon>Chaetothyriales</taxon>
        <taxon>Herpotrichiellaceae</taxon>
        <taxon>Capronia</taxon>
    </lineage>
</organism>
<keyword evidence="5" id="KW-1185">Reference proteome</keyword>
<dbReference type="PANTHER" id="PTHR10366:SF562">
    <property type="entry name" value="ALDEHYDE REDUCTASE II (AFU_ORTHOLOGUE AFUA_1G11360)"/>
    <property type="match status" value="1"/>
</dbReference>
<evidence type="ECO:0000259" key="3">
    <source>
        <dbReference type="Pfam" id="PF01370"/>
    </source>
</evidence>
<proteinExistence type="inferred from homology"/>
<evidence type="ECO:0000256" key="1">
    <source>
        <dbReference type="ARBA" id="ARBA00023002"/>
    </source>
</evidence>
<dbReference type="Proteomes" id="UP000019478">
    <property type="component" value="Unassembled WGS sequence"/>
</dbReference>
<dbReference type="RefSeq" id="XP_007730794.1">
    <property type="nucleotide sequence ID" value="XM_007732604.1"/>
</dbReference>
<name>W9Y9A0_9EURO</name>
<dbReference type="AlphaFoldDB" id="W9Y9A0"/>
<evidence type="ECO:0000256" key="2">
    <source>
        <dbReference type="ARBA" id="ARBA00023445"/>
    </source>
</evidence>
<dbReference type="InterPro" id="IPR001509">
    <property type="entry name" value="Epimerase_deHydtase"/>
</dbReference>